<keyword evidence="2" id="KW-0472">Membrane</keyword>
<feature type="region of interest" description="Disordered" evidence="1">
    <location>
        <begin position="162"/>
        <end position="307"/>
    </location>
</feature>
<feature type="region of interest" description="Disordered" evidence="1">
    <location>
        <begin position="101"/>
        <end position="149"/>
    </location>
</feature>
<feature type="compositionally biased region" description="Low complexity" evidence="1">
    <location>
        <begin position="104"/>
        <end position="118"/>
    </location>
</feature>
<feature type="compositionally biased region" description="Basic and acidic residues" evidence="1">
    <location>
        <begin position="409"/>
        <end position="423"/>
    </location>
</feature>
<feature type="compositionally biased region" description="Low complexity" evidence="1">
    <location>
        <begin position="771"/>
        <end position="794"/>
    </location>
</feature>
<keyword evidence="2" id="KW-0812">Transmembrane</keyword>
<dbReference type="PANTHER" id="PTHR43908">
    <property type="entry name" value="AT29763P-RELATED"/>
    <property type="match status" value="1"/>
</dbReference>
<dbReference type="GO" id="GO:0071218">
    <property type="term" value="P:cellular response to misfolded protein"/>
    <property type="evidence" value="ECO:0007669"/>
    <property type="project" value="TreeGrafter"/>
</dbReference>
<proteinExistence type="predicted"/>
<evidence type="ECO:0000256" key="2">
    <source>
        <dbReference type="SAM" id="Phobius"/>
    </source>
</evidence>
<feature type="region of interest" description="Disordered" evidence="1">
    <location>
        <begin position="771"/>
        <end position="800"/>
    </location>
</feature>
<dbReference type="SMART" id="SM00271">
    <property type="entry name" value="DnaJ"/>
    <property type="match status" value="1"/>
</dbReference>
<evidence type="ECO:0000313" key="5">
    <source>
        <dbReference type="Proteomes" id="UP001314263"/>
    </source>
</evidence>
<dbReference type="PRINTS" id="PR00625">
    <property type="entry name" value="JDOMAIN"/>
</dbReference>
<feature type="domain" description="J" evidence="3">
    <location>
        <begin position="698"/>
        <end position="764"/>
    </location>
</feature>
<feature type="compositionally biased region" description="Low complexity" evidence="1">
    <location>
        <begin position="129"/>
        <end position="145"/>
    </location>
</feature>
<dbReference type="InterPro" id="IPR051100">
    <property type="entry name" value="DnaJ_subfamily_B/C"/>
</dbReference>
<feature type="region of interest" description="Disordered" evidence="1">
    <location>
        <begin position="382"/>
        <end position="460"/>
    </location>
</feature>
<dbReference type="Proteomes" id="UP001314263">
    <property type="component" value="Unassembled WGS sequence"/>
</dbReference>
<reference evidence="4 5" key="1">
    <citation type="submission" date="2023-10" db="EMBL/GenBank/DDBJ databases">
        <authorList>
            <person name="Maclean D."/>
            <person name="Macfadyen A."/>
        </authorList>
    </citation>
    <scope>NUCLEOTIDE SEQUENCE [LARGE SCALE GENOMIC DNA]</scope>
</reference>
<name>A0AAV1I3L2_9CHLO</name>
<evidence type="ECO:0000259" key="3">
    <source>
        <dbReference type="PROSITE" id="PS50076"/>
    </source>
</evidence>
<feature type="transmembrane region" description="Helical" evidence="2">
    <location>
        <begin position="577"/>
        <end position="602"/>
    </location>
</feature>
<comment type="caution">
    <text evidence="4">The sequence shown here is derived from an EMBL/GenBank/DDBJ whole genome shotgun (WGS) entry which is preliminary data.</text>
</comment>
<feature type="region of interest" description="Disordered" evidence="1">
    <location>
        <begin position="942"/>
        <end position="963"/>
    </location>
</feature>
<dbReference type="PANTHER" id="PTHR43908:SF3">
    <property type="entry name" value="AT29763P-RELATED"/>
    <property type="match status" value="1"/>
</dbReference>
<sequence>MQSGSESEDDGLIEQVPACNIQRSDDGSGERVLLTVPLPGVESSAGLQAKIWKGGRRVLVHLPGKYRLDAPLPVEVEEKALKLRFVKNKQTLKAEYAVVAGGNESSSPPSEAPATDEPPAGPTQASRVAAAAPAPESAQQSSSEAGTLHDSFMQDALKLQKAHVKTNRKGSRSVKADGMPNGHAFTRPQSAGSAAPADPSPSSMAPPAAFPSKRTPSSNLTAEEDSQSHLQQHLSSTAASSKSKLQHQAPPDSDIMPVPDSHGLNGLPDGADAVAWVKEATGVGSDQRPSMNGKAHDGGASQADSSTLYEAAKAHGNREAAAECSAKAGEALEAGDYDKAERLYAKAERLAPGVYTEEAAKAAAQRAEYEAWAAEQAREAKRRKREAERGAEKRKREAERRRRQQEQQAEERARAEAAARVEAEGQDASDGDHSGTWDDWSEEPGSARSQAQEPSPEPSEWKRALYPLNWVMSIMYTRLSRVLHMMGAHGAVAYLQGLRVGTGPQQAFLAAGVLMVWALFLRLAIALTCWLLPTVWMIWCAVFWRPSLTAAIIELVGAVCSLRFMDNMVADLISLPLMWYWVGGGFTALLGTLWCLGSVFLLMDPRNDEHRGRAWLKTWAMPLHALSPVMYTLLARWTGWYGQVPVLAFSLWRFWGLLTTPLPKKDLPPGMAGTPSCKAEPVPDGAAPEVAKVLRAASWYEVLQVAASASAEEIKRAHKVKSLGTHPDKVGAAKSGSHEASIRVNMAREVLLNEDKRRAYDAEVRAAASGAYAADGDGAGAPPRRTSSAGTASRSPEEEFREFHGYRVPCTKVDEHNNPDCVCMPCQWCPLWHHVYVSKRPRTAAYQCQDCHRPHMAMGRMFWMESGYGAMLGFTSSYKYYMHLNGIILDITDVAQNCAVWSFLHKRCPAARCSEILTFKGGVLPVREECFAAHTNVSEPSYAYTSRPAGTPRNNKRKGRRRR</sequence>
<evidence type="ECO:0000313" key="4">
    <source>
        <dbReference type="EMBL" id="CAK0780659.1"/>
    </source>
</evidence>
<gene>
    <name evidence="4" type="ORF">CVIRNUC_005129</name>
</gene>
<keyword evidence="5" id="KW-1185">Reference proteome</keyword>
<evidence type="ECO:0000256" key="1">
    <source>
        <dbReference type="SAM" id="MobiDB-lite"/>
    </source>
</evidence>
<feature type="transmembrane region" description="Helical" evidence="2">
    <location>
        <begin position="508"/>
        <end position="531"/>
    </location>
</feature>
<dbReference type="CDD" id="cd06257">
    <property type="entry name" value="DnaJ"/>
    <property type="match status" value="1"/>
</dbReference>
<feature type="compositionally biased region" description="Basic residues" evidence="1">
    <location>
        <begin position="954"/>
        <end position="963"/>
    </location>
</feature>
<dbReference type="GO" id="GO:0005789">
    <property type="term" value="C:endoplasmic reticulum membrane"/>
    <property type="evidence" value="ECO:0007669"/>
    <property type="project" value="TreeGrafter"/>
</dbReference>
<dbReference type="PROSITE" id="PS50076">
    <property type="entry name" value="DNAJ_2"/>
    <property type="match status" value="1"/>
</dbReference>
<keyword evidence="2" id="KW-1133">Transmembrane helix</keyword>
<dbReference type="AlphaFoldDB" id="A0AAV1I3L2"/>
<dbReference type="Gene3D" id="1.10.287.110">
    <property type="entry name" value="DnaJ domain"/>
    <property type="match status" value="1"/>
</dbReference>
<dbReference type="Pfam" id="PF00226">
    <property type="entry name" value="DnaJ"/>
    <property type="match status" value="1"/>
</dbReference>
<dbReference type="GO" id="GO:0030544">
    <property type="term" value="F:Hsp70 protein binding"/>
    <property type="evidence" value="ECO:0007669"/>
    <property type="project" value="TreeGrafter"/>
</dbReference>
<organism evidence="4 5">
    <name type="scientific">Coccomyxa viridis</name>
    <dbReference type="NCBI Taxonomy" id="1274662"/>
    <lineage>
        <taxon>Eukaryota</taxon>
        <taxon>Viridiplantae</taxon>
        <taxon>Chlorophyta</taxon>
        <taxon>core chlorophytes</taxon>
        <taxon>Trebouxiophyceae</taxon>
        <taxon>Trebouxiophyceae incertae sedis</taxon>
        <taxon>Coccomyxaceae</taxon>
        <taxon>Coccomyxa</taxon>
    </lineage>
</organism>
<dbReference type="InterPro" id="IPR036869">
    <property type="entry name" value="J_dom_sf"/>
</dbReference>
<dbReference type="SUPFAM" id="SSF46565">
    <property type="entry name" value="Chaperone J-domain"/>
    <property type="match status" value="1"/>
</dbReference>
<dbReference type="InterPro" id="IPR001623">
    <property type="entry name" value="DnaJ_domain"/>
</dbReference>
<feature type="compositionally biased region" description="Basic and acidic residues" evidence="1">
    <location>
        <begin position="385"/>
        <end position="400"/>
    </location>
</feature>
<feature type="compositionally biased region" description="Basic residues" evidence="1">
    <location>
        <begin position="162"/>
        <end position="172"/>
    </location>
</feature>
<feature type="transmembrane region" description="Helical" evidence="2">
    <location>
        <begin position="543"/>
        <end position="565"/>
    </location>
</feature>
<dbReference type="EMBL" id="CAUYUE010000006">
    <property type="protein sequence ID" value="CAK0780659.1"/>
    <property type="molecule type" value="Genomic_DNA"/>
</dbReference>
<accession>A0AAV1I3L2</accession>
<feature type="compositionally biased region" description="Low complexity" evidence="1">
    <location>
        <begin position="188"/>
        <end position="212"/>
    </location>
</feature>
<feature type="compositionally biased region" description="Low complexity" evidence="1">
    <location>
        <begin position="228"/>
        <end position="243"/>
    </location>
</feature>
<protein>
    <recommendedName>
        <fullName evidence="3">J domain-containing protein</fullName>
    </recommendedName>
</protein>